<evidence type="ECO:0000256" key="5">
    <source>
        <dbReference type="ARBA" id="ARBA00023118"/>
    </source>
</evidence>
<accession>A0A1M7TWE9</accession>
<evidence type="ECO:0000313" key="7">
    <source>
        <dbReference type="EMBL" id="SHN75025.1"/>
    </source>
</evidence>
<dbReference type="STRING" id="1121395.SAMN02745215_02604"/>
<keyword evidence="2" id="KW-0378">Hydrolase</keyword>
<keyword evidence="1" id="KW-0547">Nucleotide-binding</keyword>
<dbReference type="InterPro" id="IPR011545">
    <property type="entry name" value="DEAD/DEAH_box_helicase_dom"/>
</dbReference>
<dbReference type="GO" id="GO:0005524">
    <property type="term" value="F:ATP binding"/>
    <property type="evidence" value="ECO:0007669"/>
    <property type="project" value="UniProtKB-KW"/>
</dbReference>
<keyword evidence="4" id="KW-0067">ATP-binding</keyword>
<dbReference type="Proteomes" id="UP000184010">
    <property type="component" value="Unassembled WGS sequence"/>
</dbReference>
<evidence type="ECO:0000256" key="3">
    <source>
        <dbReference type="ARBA" id="ARBA00022806"/>
    </source>
</evidence>
<dbReference type="SUPFAM" id="SSF52540">
    <property type="entry name" value="P-loop containing nucleoside triphosphate hydrolases"/>
    <property type="match status" value="1"/>
</dbReference>
<dbReference type="AlphaFoldDB" id="A0A1M7TWE9"/>
<dbReference type="GO" id="GO:0051607">
    <property type="term" value="P:defense response to virus"/>
    <property type="evidence" value="ECO:0007669"/>
    <property type="project" value="UniProtKB-KW"/>
</dbReference>
<dbReference type="GO" id="GO:0016787">
    <property type="term" value="F:hydrolase activity"/>
    <property type="evidence" value="ECO:0007669"/>
    <property type="project" value="UniProtKB-KW"/>
</dbReference>
<gene>
    <name evidence="7" type="ORF">SAMN02745215_02604</name>
</gene>
<dbReference type="EMBL" id="FRDN01000008">
    <property type="protein sequence ID" value="SHN75025.1"/>
    <property type="molecule type" value="Genomic_DNA"/>
</dbReference>
<dbReference type="GO" id="GO:0004386">
    <property type="term" value="F:helicase activity"/>
    <property type="evidence" value="ECO:0007669"/>
    <property type="project" value="UniProtKB-KW"/>
</dbReference>
<evidence type="ECO:0000256" key="1">
    <source>
        <dbReference type="ARBA" id="ARBA00022741"/>
    </source>
</evidence>
<keyword evidence="3" id="KW-0347">Helicase</keyword>
<dbReference type="Gene3D" id="3.40.50.300">
    <property type="entry name" value="P-loop containing nucleotide triphosphate hydrolases"/>
    <property type="match status" value="1"/>
</dbReference>
<feature type="domain" description="HD Cas3-type" evidence="6">
    <location>
        <begin position="10"/>
        <end position="182"/>
    </location>
</feature>
<organism evidence="7 8">
    <name type="scientific">Desulfitobacterium chlororespirans DSM 11544</name>
    <dbReference type="NCBI Taxonomy" id="1121395"/>
    <lineage>
        <taxon>Bacteria</taxon>
        <taxon>Bacillati</taxon>
        <taxon>Bacillota</taxon>
        <taxon>Clostridia</taxon>
        <taxon>Eubacteriales</taxon>
        <taxon>Desulfitobacteriaceae</taxon>
        <taxon>Desulfitobacterium</taxon>
    </lineage>
</organism>
<protein>
    <submittedName>
        <fullName evidence="7">CRISPR-associated helicase, Cas3 family</fullName>
    </submittedName>
</protein>
<dbReference type="InterPro" id="IPR054712">
    <property type="entry name" value="Cas3-like_dom"/>
</dbReference>
<dbReference type="Pfam" id="PF00270">
    <property type="entry name" value="DEAD"/>
    <property type="match status" value="1"/>
</dbReference>
<name>A0A1M7TWE9_9FIRM</name>
<sequence>MIYYAHSRKDDIPEQTYAEHVCGVRSRGRDYVQEISCYAKCDNTLLSQIIEKASTIHDLGKLNKENQDVLAGKNTAKFLPQNHVDAGVAYFLNSQHPSVLSAAVIQAHHVGFPDFTVEVDRGDAAFRDRAIASDVDRELSELEAIHSHLVDSQFEYGEEEIKGDKSVFLRMLLSCLVDADHTDTATHYRKYPAEMSPVRLRAAERLAQLDRHIAGLKQTGADDDRNALRNEMYVACRNADIDAGITSCDSPVGSGKTTAIMAHLLAQAEKRGLRRIFVVLPFTNIIKQSVDIYRKTLVLPGENAEEVVAELHHRADFESKDARHLTALWRAPIIVTTAVAFFETLASNSTAALRRLHELPGSAVFVDESHAALPVKLLPIAWKWINVYAAEWSCYWVLASGSLNRFWTIPEITGDESFHPVPEIIDDELRKRLAVYENNRISYHCDLFPKGTAELAQWISGFPGPRLVILNTVQSAAVLADYFSEHFGRECVEHLSTALTPDDRGNTLERIKKRLMDKKATNWTLIATSCIEAGVNLSFRTGFRELGPLVSLLQASGRVNREGVLDNAEMWTFCILEDGMLKLNPGLKEAAAVLKRYFEGNRAIVPELSTQSLTDEIALYGLSGKHKNLVTNEKLQNFRKVEEDFKVIDSDTRLVVVDPSMAKRLQYGKVDWKKLQKASVQIAKYKLDELRTPMVMDKIYRWNLEYDGFLGYMAGIVKLKKYSGGAIII</sequence>
<evidence type="ECO:0000259" key="6">
    <source>
        <dbReference type="PROSITE" id="PS51643"/>
    </source>
</evidence>
<evidence type="ECO:0000313" key="8">
    <source>
        <dbReference type="Proteomes" id="UP000184010"/>
    </source>
</evidence>
<evidence type="ECO:0000256" key="4">
    <source>
        <dbReference type="ARBA" id="ARBA00022840"/>
    </source>
</evidence>
<dbReference type="CDD" id="cd09641">
    <property type="entry name" value="Cas3''_I"/>
    <property type="match status" value="1"/>
</dbReference>
<dbReference type="InterPro" id="IPR006483">
    <property type="entry name" value="CRISPR-assoc_Cas3_HD"/>
</dbReference>
<keyword evidence="8" id="KW-1185">Reference proteome</keyword>
<dbReference type="GO" id="GO:0003676">
    <property type="term" value="F:nucleic acid binding"/>
    <property type="evidence" value="ECO:0007669"/>
    <property type="project" value="InterPro"/>
</dbReference>
<keyword evidence="5" id="KW-0051">Antiviral defense</keyword>
<dbReference type="InterPro" id="IPR027417">
    <property type="entry name" value="P-loop_NTPase"/>
</dbReference>
<dbReference type="Pfam" id="PF22590">
    <property type="entry name" value="Cas3-like_C_2"/>
    <property type="match status" value="1"/>
</dbReference>
<reference evidence="8" key="1">
    <citation type="submission" date="2016-12" db="EMBL/GenBank/DDBJ databases">
        <authorList>
            <person name="Varghese N."/>
            <person name="Submissions S."/>
        </authorList>
    </citation>
    <scope>NUCLEOTIDE SEQUENCE [LARGE SCALE GENOMIC DNA]</scope>
    <source>
        <strain evidence="8">DSM 11544</strain>
    </source>
</reference>
<dbReference type="PROSITE" id="PS51643">
    <property type="entry name" value="HD_CAS3"/>
    <property type="match status" value="1"/>
</dbReference>
<proteinExistence type="predicted"/>
<evidence type="ECO:0000256" key="2">
    <source>
        <dbReference type="ARBA" id="ARBA00022801"/>
    </source>
</evidence>